<reference evidence="1 2" key="1">
    <citation type="submission" date="2024-10" db="EMBL/GenBank/DDBJ databases">
        <authorList>
            <person name="Sang B.-I."/>
            <person name="Prabhaharan D."/>
        </authorList>
    </citation>
    <scope>NUCLEOTIDE SEQUENCE [LARGE SCALE GENOMIC DNA]</scope>
    <source>
        <strain evidence="1 2">MH</strain>
    </source>
</reference>
<protein>
    <submittedName>
        <fullName evidence="1">Uncharacterized protein</fullName>
    </submittedName>
</protein>
<keyword evidence="2" id="KW-1185">Reference proteome</keyword>
<dbReference type="EMBL" id="JBIEKR010000006">
    <property type="protein sequence ID" value="MFG6273109.1"/>
    <property type="molecule type" value="Genomic_DNA"/>
</dbReference>
<accession>A0ABW7DPN2</accession>
<organism evidence="1 2">
    <name type="scientific">Megasphaera hexanoica</name>
    <dbReference type="NCBI Taxonomy" id="1675036"/>
    <lineage>
        <taxon>Bacteria</taxon>
        <taxon>Bacillati</taxon>
        <taxon>Bacillota</taxon>
        <taxon>Negativicutes</taxon>
        <taxon>Veillonellales</taxon>
        <taxon>Veillonellaceae</taxon>
        <taxon>Megasphaera</taxon>
    </lineage>
</organism>
<dbReference type="RefSeq" id="WP_113856138.1">
    <property type="nucleotide sequence ID" value="NZ_CP011940.1"/>
</dbReference>
<evidence type="ECO:0000313" key="1">
    <source>
        <dbReference type="EMBL" id="MFG6273109.1"/>
    </source>
</evidence>
<dbReference type="Proteomes" id="UP001605989">
    <property type="component" value="Unassembled WGS sequence"/>
</dbReference>
<sequence>MTMKSHEIYIKLLKQYAEAYRAWTDTGEKEYLHRYRAIRDTVHDELRMEYSESRTRILMNSALIGDTGNWHHVGMDDFKAIDAVNYLHIYCQRNQPTCEGCAIDDWCMKMGPWRNPAYEDIEEPEEDDYLEGVTDSDN</sequence>
<proteinExistence type="predicted"/>
<name>A0ABW7DPN2_9FIRM</name>
<evidence type="ECO:0000313" key="2">
    <source>
        <dbReference type="Proteomes" id="UP001605989"/>
    </source>
</evidence>
<comment type="caution">
    <text evidence="1">The sequence shown here is derived from an EMBL/GenBank/DDBJ whole genome shotgun (WGS) entry which is preliminary data.</text>
</comment>
<gene>
    <name evidence="1" type="ORF">ACGTZG_07890</name>
</gene>